<protein>
    <submittedName>
        <fullName evidence="3">SH2 domain-containing protein</fullName>
    </submittedName>
</protein>
<dbReference type="Proteomes" id="UP000279833">
    <property type="component" value="Unassembled WGS sequence"/>
</dbReference>
<evidence type="ECO:0000313" key="1">
    <source>
        <dbReference type="EMBL" id="VDO70460.1"/>
    </source>
</evidence>
<evidence type="ECO:0000313" key="2">
    <source>
        <dbReference type="Proteomes" id="UP000279833"/>
    </source>
</evidence>
<dbReference type="EMBL" id="UZAK01001612">
    <property type="protein sequence ID" value="VDO70460.1"/>
    <property type="molecule type" value="Genomic_DNA"/>
</dbReference>
<reference evidence="1 2" key="2">
    <citation type="submission" date="2018-11" db="EMBL/GenBank/DDBJ databases">
        <authorList>
            <consortium name="Pathogen Informatics"/>
        </authorList>
    </citation>
    <scope>NUCLEOTIDE SEQUENCE [LARGE SCALE GENOMIC DNA]</scope>
    <source>
        <strain evidence="1">Dakar</strain>
        <strain evidence="2">Dakar, Senegal</strain>
    </source>
</reference>
<sequence>MQIGQQIGLTTSLESRNIDVCYLFETRIQDSGEILQIRSPSVSSKGLFYVHRIYRSTGASFGKAKEEFASGVVSDPLIRNSALEAGLFATRQATSSGPSANRS</sequence>
<reference evidence="3" key="1">
    <citation type="submission" date="2016-06" db="UniProtKB">
        <authorList>
            <consortium name="WormBaseParasite"/>
        </authorList>
    </citation>
    <scope>IDENTIFICATION</scope>
</reference>
<dbReference type="AlphaFoldDB" id="A0A183JGM7"/>
<gene>
    <name evidence="1" type="ORF">SCUD_LOCUS1849</name>
</gene>
<organism evidence="3">
    <name type="scientific">Schistosoma curassoni</name>
    <dbReference type="NCBI Taxonomy" id="6186"/>
    <lineage>
        <taxon>Eukaryota</taxon>
        <taxon>Metazoa</taxon>
        <taxon>Spiralia</taxon>
        <taxon>Lophotrochozoa</taxon>
        <taxon>Platyhelminthes</taxon>
        <taxon>Trematoda</taxon>
        <taxon>Digenea</taxon>
        <taxon>Strigeidida</taxon>
        <taxon>Schistosomatoidea</taxon>
        <taxon>Schistosomatidae</taxon>
        <taxon>Schistosoma</taxon>
    </lineage>
</organism>
<evidence type="ECO:0000313" key="3">
    <source>
        <dbReference type="WBParaSite" id="SCUD_0000184801-mRNA-1"/>
    </source>
</evidence>
<proteinExistence type="predicted"/>
<keyword evidence="2" id="KW-1185">Reference proteome</keyword>
<name>A0A183JGM7_9TREM</name>
<accession>A0A183JGM7</accession>
<dbReference type="WBParaSite" id="SCUD_0000184801-mRNA-1">
    <property type="protein sequence ID" value="SCUD_0000184801-mRNA-1"/>
    <property type="gene ID" value="SCUD_0000184801"/>
</dbReference>